<comment type="caution">
    <text evidence="3">The sequence shown here is derived from an EMBL/GenBank/DDBJ whole genome shotgun (WGS) entry which is preliminary data.</text>
</comment>
<evidence type="ECO:0000313" key="3">
    <source>
        <dbReference type="EMBL" id="GLR69770.1"/>
    </source>
</evidence>
<dbReference type="PRINTS" id="PR00040">
    <property type="entry name" value="HTHMERR"/>
</dbReference>
<proteinExistence type="predicted"/>
<sequence length="138" mass="15522">MLDIGEVAKLSGLPTSTLRFYEEKRLIQSVGRNGLRRLFDHKVVEQLEFVALGRTAGFSLEDIVAMFSANGQYHVNRDLLRVKADELEIQAKRMMAISNGLRHAADCSAPSHSECPKFQKLLRVAGRQQHKNRSRSAS</sequence>
<dbReference type="InterPro" id="IPR047057">
    <property type="entry name" value="MerR_fam"/>
</dbReference>
<dbReference type="SMART" id="SM00422">
    <property type="entry name" value="HTH_MERR"/>
    <property type="match status" value="1"/>
</dbReference>
<dbReference type="PROSITE" id="PS50937">
    <property type="entry name" value="HTH_MERR_2"/>
    <property type="match status" value="1"/>
</dbReference>
<dbReference type="GO" id="GO:0003677">
    <property type="term" value="F:DNA binding"/>
    <property type="evidence" value="ECO:0007669"/>
    <property type="project" value="UniProtKB-KW"/>
</dbReference>
<dbReference type="RefSeq" id="WP_284216082.1">
    <property type="nucleotide sequence ID" value="NZ_BSOT01000005.1"/>
</dbReference>
<evidence type="ECO:0000313" key="4">
    <source>
        <dbReference type="Proteomes" id="UP001156601"/>
    </source>
</evidence>
<dbReference type="InterPro" id="IPR009061">
    <property type="entry name" value="DNA-bd_dom_put_sf"/>
</dbReference>
<dbReference type="PANTHER" id="PTHR30204">
    <property type="entry name" value="REDOX-CYCLING DRUG-SENSING TRANSCRIPTIONAL ACTIVATOR SOXR"/>
    <property type="match status" value="1"/>
</dbReference>
<dbReference type="Gene3D" id="1.10.1660.10">
    <property type="match status" value="1"/>
</dbReference>
<name>A0AA37WJH1_9ALTE</name>
<dbReference type="SUPFAM" id="SSF46955">
    <property type="entry name" value="Putative DNA-binding domain"/>
    <property type="match status" value="1"/>
</dbReference>
<evidence type="ECO:0000259" key="2">
    <source>
        <dbReference type="PROSITE" id="PS50937"/>
    </source>
</evidence>
<keyword evidence="4" id="KW-1185">Reference proteome</keyword>
<dbReference type="GO" id="GO:0003700">
    <property type="term" value="F:DNA-binding transcription factor activity"/>
    <property type="evidence" value="ECO:0007669"/>
    <property type="project" value="InterPro"/>
</dbReference>
<protein>
    <submittedName>
        <fullName evidence="3">MerR family transcriptional regulator</fullName>
    </submittedName>
</protein>
<accession>A0AA37WJH1</accession>
<dbReference type="PANTHER" id="PTHR30204:SF97">
    <property type="entry name" value="MERR FAMILY REGULATORY PROTEIN"/>
    <property type="match status" value="1"/>
</dbReference>
<gene>
    <name evidence="3" type="ORF">GCM10007852_06780</name>
</gene>
<keyword evidence="1" id="KW-0238">DNA-binding</keyword>
<dbReference type="AlphaFoldDB" id="A0AA37WJH1"/>
<reference evidence="3" key="2">
    <citation type="submission" date="2023-01" db="EMBL/GenBank/DDBJ databases">
        <title>Draft genome sequence of Agaribacter marinus strain NBRC 110023.</title>
        <authorList>
            <person name="Sun Q."/>
            <person name="Mori K."/>
        </authorList>
    </citation>
    <scope>NUCLEOTIDE SEQUENCE</scope>
    <source>
        <strain evidence="3">NBRC 110023</strain>
    </source>
</reference>
<evidence type="ECO:0000256" key="1">
    <source>
        <dbReference type="ARBA" id="ARBA00023125"/>
    </source>
</evidence>
<organism evidence="3 4">
    <name type="scientific">Agaribacter marinus</name>
    <dbReference type="NCBI Taxonomy" id="1431249"/>
    <lineage>
        <taxon>Bacteria</taxon>
        <taxon>Pseudomonadati</taxon>
        <taxon>Pseudomonadota</taxon>
        <taxon>Gammaproteobacteria</taxon>
        <taxon>Alteromonadales</taxon>
        <taxon>Alteromonadaceae</taxon>
        <taxon>Agaribacter</taxon>
    </lineage>
</organism>
<dbReference type="InterPro" id="IPR000551">
    <property type="entry name" value="MerR-type_HTH_dom"/>
</dbReference>
<dbReference type="CDD" id="cd04781">
    <property type="entry name" value="HTH_MerR-like_sg6"/>
    <property type="match status" value="1"/>
</dbReference>
<feature type="domain" description="HTH merR-type" evidence="2">
    <location>
        <begin position="1"/>
        <end position="69"/>
    </location>
</feature>
<reference evidence="3" key="1">
    <citation type="journal article" date="2014" name="Int. J. Syst. Evol. Microbiol.">
        <title>Complete genome sequence of Corynebacterium casei LMG S-19264T (=DSM 44701T), isolated from a smear-ripened cheese.</title>
        <authorList>
            <consortium name="US DOE Joint Genome Institute (JGI-PGF)"/>
            <person name="Walter F."/>
            <person name="Albersmeier A."/>
            <person name="Kalinowski J."/>
            <person name="Ruckert C."/>
        </authorList>
    </citation>
    <scope>NUCLEOTIDE SEQUENCE</scope>
    <source>
        <strain evidence="3">NBRC 110023</strain>
    </source>
</reference>
<dbReference type="Pfam" id="PF13411">
    <property type="entry name" value="MerR_1"/>
    <property type="match status" value="1"/>
</dbReference>
<dbReference type="EMBL" id="BSOT01000005">
    <property type="protein sequence ID" value="GLR69770.1"/>
    <property type="molecule type" value="Genomic_DNA"/>
</dbReference>
<dbReference type="Proteomes" id="UP001156601">
    <property type="component" value="Unassembled WGS sequence"/>
</dbReference>